<dbReference type="PATRIC" id="fig|1195236.3.peg.4060"/>
<dbReference type="Proteomes" id="UP000014155">
    <property type="component" value="Unassembled WGS sequence"/>
</dbReference>
<feature type="chain" id="PRO_5039668561" evidence="2">
    <location>
        <begin position="17"/>
        <end position="134"/>
    </location>
</feature>
<evidence type="ECO:0000313" key="3">
    <source>
        <dbReference type="EMBL" id="EMS70446.1"/>
    </source>
</evidence>
<evidence type="ECO:0000256" key="2">
    <source>
        <dbReference type="SAM" id="SignalP"/>
    </source>
</evidence>
<name>S0FJJ3_RUMCE</name>
<dbReference type="EMBL" id="AORV01000054">
    <property type="protein sequence ID" value="EMS70446.1"/>
    <property type="molecule type" value="Genomic_DNA"/>
</dbReference>
<feature type="transmembrane region" description="Helical" evidence="1">
    <location>
        <begin position="88"/>
        <end position="108"/>
    </location>
</feature>
<evidence type="ECO:0000256" key="1">
    <source>
        <dbReference type="SAM" id="Phobius"/>
    </source>
</evidence>
<keyword evidence="1" id="KW-0812">Transmembrane</keyword>
<dbReference type="STRING" id="1195236.CTER_3850"/>
<keyword evidence="1" id="KW-1133">Transmembrane helix</keyword>
<dbReference type="AlphaFoldDB" id="S0FJJ3"/>
<keyword evidence="4" id="KW-1185">Reference proteome</keyword>
<keyword evidence="2" id="KW-0732">Signal</keyword>
<protein>
    <submittedName>
        <fullName evidence="3">Uncharacterized protein</fullName>
    </submittedName>
</protein>
<comment type="caution">
    <text evidence="3">The sequence shown here is derived from an EMBL/GenBank/DDBJ whole genome shotgun (WGS) entry which is preliminary data.</text>
</comment>
<evidence type="ECO:0000313" key="4">
    <source>
        <dbReference type="Proteomes" id="UP000014155"/>
    </source>
</evidence>
<accession>S0FJJ3</accession>
<reference evidence="3 4" key="1">
    <citation type="journal article" date="2013" name="Genome Announc.">
        <title>Draft Genome Sequence of the Cellulolytic, Mesophilic, Anaerobic Bacterium Clostridium termitidis Strain CT1112 (DSM 5398).</title>
        <authorList>
            <person name="Lal S."/>
            <person name="Ramachandran U."/>
            <person name="Zhang X."/>
            <person name="Munir R."/>
            <person name="Sparling R."/>
            <person name="Levin D.B."/>
        </authorList>
    </citation>
    <scope>NUCLEOTIDE SEQUENCE [LARGE SCALE GENOMIC DNA]</scope>
    <source>
        <strain evidence="3 4">CT1112</strain>
    </source>
</reference>
<feature type="signal peptide" evidence="2">
    <location>
        <begin position="1"/>
        <end position="16"/>
    </location>
</feature>
<organism evidence="3 4">
    <name type="scientific">Ruminiclostridium cellobioparum subsp. termitidis CT1112</name>
    <dbReference type="NCBI Taxonomy" id="1195236"/>
    <lineage>
        <taxon>Bacteria</taxon>
        <taxon>Bacillati</taxon>
        <taxon>Bacillota</taxon>
        <taxon>Clostridia</taxon>
        <taxon>Eubacteriales</taxon>
        <taxon>Oscillospiraceae</taxon>
        <taxon>Ruminiclostridium</taxon>
    </lineage>
</organism>
<gene>
    <name evidence="3" type="ORF">CTER_3850</name>
</gene>
<dbReference type="RefSeq" id="WP_004628333.1">
    <property type="nucleotide sequence ID" value="NZ_AORV01000054.1"/>
</dbReference>
<keyword evidence="1" id="KW-0472">Membrane</keyword>
<proteinExistence type="predicted"/>
<sequence>MLKKLFLSIIILSALASEGGAYFSADILDYYLVNFTRLDIIQDTQIVKQTASVENSSKTKGTPAAFYKIISQNAFDVKNPVRHNYPDFTAIVPIAAGLIFITVFYKIFTIKKFSYAGRFLLNISDSSPPALCRN</sequence>